<dbReference type="AlphaFoldDB" id="X0THU1"/>
<proteinExistence type="predicted"/>
<evidence type="ECO:0000313" key="2">
    <source>
        <dbReference type="EMBL" id="GAF75655.1"/>
    </source>
</evidence>
<reference evidence="2" key="1">
    <citation type="journal article" date="2014" name="Front. Microbiol.">
        <title>High frequency of phylogenetically diverse reductive dehalogenase-homologous genes in deep subseafloor sedimentary metagenomes.</title>
        <authorList>
            <person name="Kawai M."/>
            <person name="Futagami T."/>
            <person name="Toyoda A."/>
            <person name="Takaki Y."/>
            <person name="Nishi S."/>
            <person name="Hori S."/>
            <person name="Arai W."/>
            <person name="Tsubouchi T."/>
            <person name="Morono Y."/>
            <person name="Uchiyama I."/>
            <person name="Ito T."/>
            <person name="Fujiyama A."/>
            <person name="Inagaki F."/>
            <person name="Takami H."/>
        </authorList>
    </citation>
    <scope>NUCLEOTIDE SEQUENCE</scope>
    <source>
        <strain evidence="2">Expedition CK06-06</strain>
    </source>
</reference>
<sequence>TSEIPQAYLHDTPRIARAENAADGQKAPPDAKRSWNIRARQAGMRSVG</sequence>
<organism evidence="2">
    <name type="scientific">marine sediment metagenome</name>
    <dbReference type="NCBI Taxonomy" id="412755"/>
    <lineage>
        <taxon>unclassified sequences</taxon>
        <taxon>metagenomes</taxon>
        <taxon>ecological metagenomes</taxon>
    </lineage>
</organism>
<dbReference type="EMBL" id="BARS01006921">
    <property type="protein sequence ID" value="GAF75655.1"/>
    <property type="molecule type" value="Genomic_DNA"/>
</dbReference>
<feature type="region of interest" description="Disordered" evidence="1">
    <location>
        <begin position="1"/>
        <end position="48"/>
    </location>
</feature>
<gene>
    <name evidence="2" type="ORF">S01H1_13415</name>
</gene>
<feature type="non-terminal residue" evidence="2">
    <location>
        <position position="1"/>
    </location>
</feature>
<evidence type="ECO:0000256" key="1">
    <source>
        <dbReference type="SAM" id="MobiDB-lite"/>
    </source>
</evidence>
<protein>
    <submittedName>
        <fullName evidence="2">Uncharacterized protein</fullName>
    </submittedName>
</protein>
<comment type="caution">
    <text evidence="2">The sequence shown here is derived from an EMBL/GenBank/DDBJ whole genome shotgun (WGS) entry which is preliminary data.</text>
</comment>
<name>X0THU1_9ZZZZ</name>
<accession>X0THU1</accession>